<organism evidence="1">
    <name type="scientific">Acididesulfobacillus acetoxydans</name>
    <dbReference type="NCBI Taxonomy" id="1561005"/>
    <lineage>
        <taxon>Bacteria</taxon>
        <taxon>Bacillati</taxon>
        <taxon>Bacillota</taxon>
        <taxon>Clostridia</taxon>
        <taxon>Eubacteriales</taxon>
        <taxon>Peptococcaceae</taxon>
        <taxon>Acididesulfobacillus</taxon>
    </lineage>
</organism>
<dbReference type="RefSeq" id="WP_261486671.1">
    <property type="nucleotide sequence ID" value="NZ_CDGJ01000046.1"/>
</dbReference>
<dbReference type="AlphaFoldDB" id="A0A8S0WMX5"/>
<keyword evidence="3" id="KW-1185">Reference proteome</keyword>
<evidence type="ECO:0000313" key="1">
    <source>
        <dbReference type="EMBL" id="CAA7600854.1"/>
    </source>
</evidence>
<evidence type="ECO:0000313" key="3">
    <source>
        <dbReference type="Proteomes" id="UP001071230"/>
    </source>
</evidence>
<evidence type="ECO:0008006" key="4">
    <source>
        <dbReference type="Google" id="ProtNLM"/>
    </source>
</evidence>
<gene>
    <name evidence="1" type="ORF">DEACI_1507</name>
    <name evidence="2" type="ORF">DEACI_1661</name>
</gene>
<dbReference type="Proteomes" id="UP000836597">
    <property type="component" value="Chromosome"/>
</dbReference>
<accession>A0A8S0WMX5</accession>
<reference evidence="2" key="1">
    <citation type="submission" date="2014-11" db="EMBL/GenBank/DDBJ databases">
        <authorList>
            <person name="Hornung B.V."/>
        </authorList>
    </citation>
    <scope>NUCLEOTIDE SEQUENCE</scope>
    <source>
        <strain evidence="2">INE</strain>
    </source>
</reference>
<protein>
    <recommendedName>
        <fullName evidence="4">DNA-binding protein</fullName>
    </recommendedName>
</protein>
<dbReference type="EMBL" id="LR746496">
    <property type="protein sequence ID" value="CAA7600854.1"/>
    <property type="molecule type" value="Genomic_DNA"/>
</dbReference>
<evidence type="ECO:0000313" key="2">
    <source>
        <dbReference type="EMBL" id="CEJ07203.1"/>
    </source>
</evidence>
<name>A0A8S0WMX5_9FIRM</name>
<proteinExistence type="predicted"/>
<dbReference type="EMBL" id="CDGJ01000046">
    <property type="protein sequence ID" value="CEJ07203.1"/>
    <property type="molecule type" value="Genomic_DNA"/>
</dbReference>
<dbReference type="KEGG" id="aacx:DEACI_1507"/>
<reference evidence="1" key="2">
    <citation type="submission" date="2020-01" db="EMBL/GenBank/DDBJ databases">
        <authorList>
            <person name="Hornung B."/>
        </authorList>
    </citation>
    <scope>NUCLEOTIDE SEQUENCE</scope>
    <source>
        <strain evidence="1">PacBioINE</strain>
    </source>
</reference>
<dbReference type="Proteomes" id="UP001071230">
    <property type="component" value="Unassembled WGS sequence"/>
</dbReference>
<sequence>MGVSRDTIRNWIKKNVVPRRKQFKLKNSEVDALVDSGKRAEIE</sequence>